<dbReference type="Pfam" id="PF00909">
    <property type="entry name" value="Ammonium_transp"/>
    <property type="match status" value="1"/>
</dbReference>
<dbReference type="RefSeq" id="WP_208115677.1">
    <property type="nucleotide sequence ID" value="NZ_SNXZ01000003.1"/>
</dbReference>
<keyword evidence="7 12" id="KW-1133">Transmembrane helix</keyword>
<comment type="subcellular location">
    <subcellularLocation>
        <location evidence="1 12">Cell membrane</location>
        <topology evidence="1 12">Multi-pass membrane protein</topology>
    </subcellularLocation>
</comment>
<feature type="transmembrane region" description="Helical" evidence="12">
    <location>
        <begin position="135"/>
        <end position="157"/>
    </location>
</feature>
<dbReference type="SUPFAM" id="SSF111352">
    <property type="entry name" value="Ammonium transporter"/>
    <property type="match status" value="1"/>
</dbReference>
<name>A0A4R6SBQ1_LABRH</name>
<sequence length="455" mass="46919">MNAGDTAWVLASAALVMLMTPGLAFFYGGMVRAKSTLNMLMMSFIALAVVSVLWVLFGYSIAFGNDVGGLFGGFDFAGLKNTVGTLVGAAAEDVTKPWEGHQIPALSFVVFQLMFAIITPALISGAIADRAKFWAWTLFVAVWVTIVYFPVAHWVFAFDGFTGADFTGGWIANKLHALDFAGGTAVHINAGAAGLALAIVLGKRRGWPREPMRPHNLPFVLLGAGLLWFGWYGFNAGSALGASDLAGVAFINTTAATAAAVLGWLLVEQLRDGRPTTLGAASGAVAGLVAITPACAFVSPLGALAIGIIAGAVCALAVSLKYKLGFDDSLDVVGVHLVGGIVGTVLIGFFGTTAWNSAGADGLLYGGGFDQLWRQAVAAGAVLGYSFVVTLLIGLAIKFTIGFRADADAEVGGIDEDQHAESAYEFTGLRGGGSSIGRNADALAGKVPARIGEEG</sequence>
<dbReference type="InterPro" id="IPR018047">
    <property type="entry name" value="Ammonium_transpt_CS"/>
</dbReference>
<gene>
    <name evidence="14" type="ORF">EV186_103356</name>
</gene>
<comment type="similarity">
    <text evidence="2 12">Belongs to the ammonia transporter channel (TC 1.A.11.2) family.</text>
</comment>
<proteinExistence type="inferred from homology"/>
<dbReference type="NCBIfam" id="TIGR00836">
    <property type="entry name" value="amt"/>
    <property type="match status" value="1"/>
</dbReference>
<evidence type="ECO:0000313" key="14">
    <source>
        <dbReference type="EMBL" id="TDP97392.1"/>
    </source>
</evidence>
<keyword evidence="5" id="KW-1003">Cell membrane</keyword>
<feature type="transmembrane region" description="Helical" evidence="12">
    <location>
        <begin position="214"/>
        <end position="234"/>
    </location>
</feature>
<keyword evidence="9 12" id="KW-0924">Ammonia transport</keyword>
<dbReference type="Gene3D" id="1.10.3430.10">
    <property type="entry name" value="Ammonium transporter AmtB like domains"/>
    <property type="match status" value="1"/>
</dbReference>
<dbReference type="EMBL" id="SNXZ01000003">
    <property type="protein sequence ID" value="TDP97392.1"/>
    <property type="molecule type" value="Genomic_DNA"/>
</dbReference>
<feature type="transmembrane region" description="Helical" evidence="12">
    <location>
        <begin position="375"/>
        <end position="397"/>
    </location>
</feature>
<accession>A0A4R6SBQ1</accession>
<evidence type="ECO:0000256" key="3">
    <source>
        <dbReference type="ARBA" id="ARBA00011233"/>
    </source>
</evidence>
<dbReference type="PRINTS" id="PR00342">
    <property type="entry name" value="RHESUSRHD"/>
</dbReference>
<feature type="transmembrane region" description="Helical" evidence="12">
    <location>
        <begin position="177"/>
        <end position="202"/>
    </location>
</feature>
<evidence type="ECO:0000313" key="15">
    <source>
        <dbReference type="Proteomes" id="UP000295444"/>
    </source>
</evidence>
<keyword evidence="8 12" id="KW-0472">Membrane</keyword>
<keyword evidence="4 12" id="KW-0813">Transport</keyword>
<feature type="transmembrane region" description="Helical" evidence="12">
    <location>
        <begin position="303"/>
        <end position="320"/>
    </location>
</feature>
<evidence type="ECO:0000256" key="8">
    <source>
        <dbReference type="ARBA" id="ARBA00023136"/>
    </source>
</evidence>
<dbReference type="PANTHER" id="PTHR43029">
    <property type="entry name" value="AMMONIUM TRANSPORTER MEP2"/>
    <property type="match status" value="1"/>
</dbReference>
<evidence type="ECO:0000256" key="1">
    <source>
        <dbReference type="ARBA" id="ARBA00004651"/>
    </source>
</evidence>
<dbReference type="InterPro" id="IPR024041">
    <property type="entry name" value="NH4_transpt_AmtB-like_dom"/>
</dbReference>
<evidence type="ECO:0000256" key="7">
    <source>
        <dbReference type="ARBA" id="ARBA00022989"/>
    </source>
</evidence>
<dbReference type="AlphaFoldDB" id="A0A4R6SBQ1"/>
<keyword evidence="15" id="KW-1185">Reference proteome</keyword>
<dbReference type="InterPro" id="IPR029020">
    <property type="entry name" value="Ammonium/urea_transptr"/>
</dbReference>
<feature type="transmembrane region" description="Helical" evidence="12">
    <location>
        <begin position="103"/>
        <end position="123"/>
    </location>
</feature>
<organism evidence="14 15">
    <name type="scientific">Labedaea rhizosphaerae</name>
    <dbReference type="NCBI Taxonomy" id="598644"/>
    <lineage>
        <taxon>Bacteria</taxon>
        <taxon>Bacillati</taxon>
        <taxon>Actinomycetota</taxon>
        <taxon>Actinomycetes</taxon>
        <taxon>Pseudonocardiales</taxon>
        <taxon>Pseudonocardiaceae</taxon>
        <taxon>Labedaea</taxon>
    </lineage>
</organism>
<reference evidence="14 15" key="1">
    <citation type="submission" date="2019-03" db="EMBL/GenBank/DDBJ databases">
        <title>Genomic Encyclopedia of Type Strains, Phase IV (KMG-IV): sequencing the most valuable type-strain genomes for metagenomic binning, comparative biology and taxonomic classification.</title>
        <authorList>
            <person name="Goeker M."/>
        </authorList>
    </citation>
    <scope>NUCLEOTIDE SEQUENCE [LARGE SCALE GENOMIC DNA]</scope>
    <source>
        <strain evidence="14 15">DSM 45361</strain>
    </source>
</reference>
<keyword evidence="6 12" id="KW-0812">Transmembrane</keyword>
<protein>
    <recommendedName>
        <fullName evidence="10 12">Ammonium transporter</fullName>
    </recommendedName>
</protein>
<feature type="transmembrane region" description="Helical" evidence="12">
    <location>
        <begin position="332"/>
        <end position="355"/>
    </location>
</feature>
<evidence type="ECO:0000259" key="13">
    <source>
        <dbReference type="Pfam" id="PF00909"/>
    </source>
</evidence>
<evidence type="ECO:0000256" key="2">
    <source>
        <dbReference type="ARBA" id="ARBA00005887"/>
    </source>
</evidence>
<evidence type="ECO:0000256" key="10">
    <source>
        <dbReference type="ARBA" id="ARBA00050025"/>
    </source>
</evidence>
<dbReference type="InterPro" id="IPR002229">
    <property type="entry name" value="RhesusRHD"/>
</dbReference>
<feature type="domain" description="Ammonium transporter AmtB-like" evidence="13">
    <location>
        <begin position="7"/>
        <end position="424"/>
    </location>
</feature>
<comment type="caution">
    <text evidence="14">The sequence shown here is derived from an EMBL/GenBank/DDBJ whole genome shotgun (WGS) entry which is preliminary data.</text>
</comment>
<dbReference type="GO" id="GO:0008519">
    <property type="term" value="F:ammonium channel activity"/>
    <property type="evidence" value="ECO:0007669"/>
    <property type="project" value="InterPro"/>
</dbReference>
<evidence type="ECO:0000256" key="5">
    <source>
        <dbReference type="ARBA" id="ARBA00022475"/>
    </source>
</evidence>
<comment type="function">
    <text evidence="11">Involved in the uptake of ammonium/ammonia (NH(4)(+)/NH(3)).</text>
</comment>
<dbReference type="PROSITE" id="PS01219">
    <property type="entry name" value="AMMONIUM_TRANSP"/>
    <property type="match status" value="1"/>
</dbReference>
<feature type="transmembrane region" description="Helical" evidence="12">
    <location>
        <begin position="6"/>
        <end position="27"/>
    </location>
</feature>
<evidence type="ECO:0000256" key="9">
    <source>
        <dbReference type="ARBA" id="ARBA00023177"/>
    </source>
</evidence>
<dbReference type="Proteomes" id="UP000295444">
    <property type="component" value="Unassembled WGS sequence"/>
</dbReference>
<evidence type="ECO:0000256" key="11">
    <source>
        <dbReference type="ARBA" id="ARBA00054862"/>
    </source>
</evidence>
<comment type="subunit">
    <text evidence="3">Homotrimer.</text>
</comment>
<dbReference type="FunFam" id="1.10.3430.10:FF:000007">
    <property type="entry name" value="Ammonium transporter"/>
    <property type="match status" value="1"/>
</dbReference>
<evidence type="ECO:0000256" key="6">
    <source>
        <dbReference type="ARBA" id="ARBA00022692"/>
    </source>
</evidence>
<evidence type="ECO:0000256" key="12">
    <source>
        <dbReference type="RuleBase" id="RU362002"/>
    </source>
</evidence>
<evidence type="ECO:0000256" key="4">
    <source>
        <dbReference type="ARBA" id="ARBA00022448"/>
    </source>
</evidence>
<dbReference type="PANTHER" id="PTHR43029:SF10">
    <property type="entry name" value="AMMONIUM TRANSPORTER MEP2"/>
    <property type="match status" value="1"/>
</dbReference>
<feature type="transmembrane region" description="Helical" evidence="12">
    <location>
        <begin position="246"/>
        <end position="266"/>
    </location>
</feature>
<dbReference type="InterPro" id="IPR001905">
    <property type="entry name" value="Ammonium_transpt"/>
</dbReference>
<feature type="transmembrane region" description="Helical" evidence="12">
    <location>
        <begin position="39"/>
        <end position="62"/>
    </location>
</feature>
<feature type="transmembrane region" description="Helical" evidence="12">
    <location>
        <begin position="278"/>
        <end position="297"/>
    </location>
</feature>
<dbReference type="GO" id="GO:0005886">
    <property type="term" value="C:plasma membrane"/>
    <property type="evidence" value="ECO:0007669"/>
    <property type="project" value="UniProtKB-SubCell"/>
</dbReference>